<sequence length="97" mass="11015">MSIDTQLTTLFCLIHDFCTDISEQVEQYMLTCGKIKRVRQSQICASEVITLLLWFHLTGSRNFKALFAALTLYALVLVNGYKSGIQQILKPIELKST</sequence>
<protein>
    <recommendedName>
        <fullName evidence="3">IS982 family transposase</fullName>
    </recommendedName>
</protein>
<dbReference type="Proteomes" id="UP000186931">
    <property type="component" value="Unassembled WGS sequence"/>
</dbReference>
<dbReference type="AlphaFoldDB" id="A0A1E8E3G8"/>
<organism evidence="1 2">
    <name type="scientific">Acinetobacter towneri</name>
    <dbReference type="NCBI Taxonomy" id="202956"/>
    <lineage>
        <taxon>Bacteria</taxon>
        <taxon>Pseudomonadati</taxon>
        <taxon>Pseudomonadota</taxon>
        <taxon>Gammaproteobacteria</taxon>
        <taxon>Moraxellales</taxon>
        <taxon>Moraxellaceae</taxon>
        <taxon>Acinetobacter</taxon>
    </lineage>
</organism>
<evidence type="ECO:0000313" key="2">
    <source>
        <dbReference type="Proteomes" id="UP000186931"/>
    </source>
</evidence>
<dbReference type="STRING" id="202956.BJN41_02710"/>
<dbReference type="EMBL" id="MKQS01000005">
    <property type="protein sequence ID" value="OFE44160.1"/>
    <property type="molecule type" value="Genomic_DNA"/>
</dbReference>
<name>A0A1E8E3G8_9GAMM</name>
<accession>A0A1E8E3G8</accession>
<evidence type="ECO:0000313" key="1">
    <source>
        <dbReference type="EMBL" id="OFE44160.1"/>
    </source>
</evidence>
<proteinExistence type="predicted"/>
<reference evidence="1 2" key="1">
    <citation type="submission" date="2016-10" db="EMBL/GenBank/DDBJ databases">
        <title>Genome of airborne Acinetobacter sp. 5-2Ac02 in the hospital environment: Species near to Acinetobacter towneri.</title>
        <authorList>
            <person name="Barbosa B."/>
            <person name="Fernandez-Garcia L."/>
            <person name="Gato E."/>
            <person name="Leao R."/>
            <person name="Albano R."/>
            <person name="Fernandez B."/>
            <person name="Fernandez-Cuenca F."/>
            <person name="Marques E."/>
            <person name="Tomas M."/>
        </authorList>
    </citation>
    <scope>NUCLEOTIDE SEQUENCE [LARGE SCALE GENOMIC DNA]</scope>
    <source>
        <strain evidence="1 2">5-2Ac02</strain>
    </source>
</reference>
<evidence type="ECO:0008006" key="3">
    <source>
        <dbReference type="Google" id="ProtNLM"/>
    </source>
</evidence>
<gene>
    <name evidence="1" type="ORF">BJN41_02710</name>
</gene>
<comment type="caution">
    <text evidence="1">The sequence shown here is derived from an EMBL/GenBank/DDBJ whole genome shotgun (WGS) entry which is preliminary data.</text>
</comment>